<dbReference type="GO" id="GO:0005886">
    <property type="term" value="C:plasma membrane"/>
    <property type="evidence" value="ECO:0007669"/>
    <property type="project" value="TreeGrafter"/>
</dbReference>
<feature type="transmembrane region" description="Helical" evidence="9">
    <location>
        <begin position="253"/>
        <end position="274"/>
    </location>
</feature>
<feature type="transmembrane region" description="Helical" evidence="9">
    <location>
        <begin position="174"/>
        <end position="196"/>
    </location>
</feature>
<keyword evidence="12" id="KW-1185">Reference proteome</keyword>
<dbReference type="PANTHER" id="PTHR24225:SF68">
    <property type="entry name" value="C3A ANAPHYLATOXIN CHEMOTACTIC RECEPTOR-LIKE-RELATED"/>
    <property type="match status" value="1"/>
</dbReference>
<feature type="domain" description="G-protein coupled receptors family 1 profile" evidence="10">
    <location>
        <begin position="47"/>
        <end position="272"/>
    </location>
</feature>
<dbReference type="GO" id="GO:0004930">
    <property type="term" value="F:G protein-coupled receptor activity"/>
    <property type="evidence" value="ECO:0007669"/>
    <property type="project" value="UniProtKB-KW"/>
</dbReference>
<dbReference type="InterPro" id="IPR000276">
    <property type="entry name" value="GPCR_Rhodpsn"/>
</dbReference>
<dbReference type="GO" id="GO:0006954">
    <property type="term" value="P:inflammatory response"/>
    <property type="evidence" value="ECO:0007669"/>
    <property type="project" value="TreeGrafter"/>
</dbReference>
<dbReference type="Proteomes" id="UP001108240">
    <property type="component" value="Unplaced"/>
</dbReference>
<dbReference type="PANTHER" id="PTHR24225">
    <property type="entry name" value="CHEMOTACTIC RECEPTOR"/>
    <property type="match status" value="1"/>
</dbReference>
<feature type="transmembrane region" description="Helical" evidence="9">
    <location>
        <begin position="31"/>
        <end position="54"/>
    </location>
</feature>
<keyword evidence="6" id="KW-0675">Receptor</keyword>
<dbReference type="PROSITE" id="PS50262">
    <property type="entry name" value="G_PROTEIN_RECEP_F1_2"/>
    <property type="match status" value="1"/>
</dbReference>
<keyword evidence="2 9" id="KW-0812">Transmembrane</keyword>
<keyword evidence="7" id="KW-0807">Transducer</keyword>
<dbReference type="Gene3D" id="1.20.1070.10">
    <property type="entry name" value="Rhodopsin 7-helix transmembrane proteins"/>
    <property type="match status" value="1"/>
</dbReference>
<evidence type="ECO:0000256" key="1">
    <source>
        <dbReference type="ARBA" id="ARBA00004141"/>
    </source>
</evidence>
<evidence type="ECO:0000256" key="7">
    <source>
        <dbReference type="ARBA" id="ARBA00023224"/>
    </source>
</evidence>
<dbReference type="PRINTS" id="PR00237">
    <property type="entry name" value="GPCRRHODOPSN"/>
</dbReference>
<keyword evidence="5 9" id="KW-0472">Membrane</keyword>
<accession>A0A9J8C9S2</accession>
<evidence type="ECO:0000256" key="5">
    <source>
        <dbReference type="ARBA" id="ARBA00023136"/>
    </source>
</evidence>
<sequence length="321" mass="36571">MENTSFEAENMTGGTAHNTTMQQEGFTSFKIVQICIFIPTIVVGLIGNGLVIFLTGCRMKTTVNSIWFLNLAIADFLFLLSTIIFILSVLGRWNHKLLINISIMSTLNLFASIFFLVVISLDRCLCTWMVVWAKNKRTLLKAKIICIIVWVSCIGCSIPFFMFDMSTSLVTYNFTLGFLIPFLIIASSYTAIGVRIKRLKRVKQLRSYRVIITVTLAFFICWFPCHVCSFYAVTVVGNKWSDYVMIKKVFLTAVIVSIYLVYLNSCLNPILYVFMCDEYKKKLKQSLLLVLETAFAEDHLDFKADAKERAGHVNTTELLDM</sequence>
<feature type="transmembrane region" description="Helical" evidence="9">
    <location>
        <begin position="97"/>
        <end position="121"/>
    </location>
</feature>
<dbReference type="GO" id="GO:0007204">
    <property type="term" value="P:positive regulation of cytosolic calcium ion concentration"/>
    <property type="evidence" value="ECO:0007669"/>
    <property type="project" value="TreeGrafter"/>
</dbReference>
<dbReference type="InterPro" id="IPR017452">
    <property type="entry name" value="GPCR_Rhodpsn_7TM"/>
</dbReference>
<feature type="transmembrane region" description="Helical" evidence="9">
    <location>
        <begin position="142"/>
        <end position="162"/>
    </location>
</feature>
<dbReference type="OMA" id="FMCEDYK"/>
<dbReference type="AlphaFoldDB" id="A0A9J8C9S2"/>
<evidence type="ECO:0000259" key="10">
    <source>
        <dbReference type="PROSITE" id="PS50262"/>
    </source>
</evidence>
<evidence type="ECO:0000256" key="8">
    <source>
        <dbReference type="ARBA" id="ARBA00025736"/>
    </source>
</evidence>
<dbReference type="SUPFAM" id="SSF81321">
    <property type="entry name" value="Family A G protein-coupled receptor-like"/>
    <property type="match status" value="1"/>
</dbReference>
<dbReference type="Ensembl" id="ENSCCRT00000195128.1">
    <property type="protein sequence ID" value="ENSCCRP00000106225.1"/>
    <property type="gene ID" value="ENSCCRG00000059145.1"/>
</dbReference>
<name>A0A9J8C9S2_CYPCA</name>
<comment type="similarity">
    <text evidence="8">Belongs to the chemokine-like receptor (CMKLR) family.</text>
</comment>
<evidence type="ECO:0000256" key="9">
    <source>
        <dbReference type="SAM" id="Phobius"/>
    </source>
</evidence>
<proteinExistence type="inferred from homology"/>
<keyword evidence="4" id="KW-0297">G-protein coupled receptor</keyword>
<evidence type="ECO:0000256" key="3">
    <source>
        <dbReference type="ARBA" id="ARBA00022989"/>
    </source>
</evidence>
<feature type="transmembrane region" description="Helical" evidence="9">
    <location>
        <begin position="66"/>
        <end position="91"/>
    </location>
</feature>
<organism evidence="11 12">
    <name type="scientific">Cyprinus carpio carpio</name>
    <dbReference type="NCBI Taxonomy" id="630221"/>
    <lineage>
        <taxon>Eukaryota</taxon>
        <taxon>Metazoa</taxon>
        <taxon>Chordata</taxon>
        <taxon>Craniata</taxon>
        <taxon>Vertebrata</taxon>
        <taxon>Euteleostomi</taxon>
        <taxon>Actinopterygii</taxon>
        <taxon>Neopterygii</taxon>
        <taxon>Teleostei</taxon>
        <taxon>Ostariophysi</taxon>
        <taxon>Cypriniformes</taxon>
        <taxon>Cyprinidae</taxon>
        <taxon>Cyprininae</taxon>
        <taxon>Cyprinus</taxon>
    </lineage>
</organism>
<feature type="transmembrane region" description="Helical" evidence="9">
    <location>
        <begin position="208"/>
        <end position="233"/>
    </location>
</feature>
<dbReference type="GeneTree" id="ENSGT01020000230438"/>
<dbReference type="InterPro" id="IPR000826">
    <property type="entry name" value="Formyl_rcpt-rel"/>
</dbReference>
<reference evidence="11" key="1">
    <citation type="submission" date="2025-05" db="UniProtKB">
        <authorList>
            <consortium name="Ensembl"/>
        </authorList>
    </citation>
    <scope>IDENTIFICATION</scope>
</reference>
<evidence type="ECO:0000256" key="4">
    <source>
        <dbReference type="ARBA" id="ARBA00023040"/>
    </source>
</evidence>
<dbReference type="GO" id="GO:0004875">
    <property type="term" value="F:complement receptor activity"/>
    <property type="evidence" value="ECO:0007669"/>
    <property type="project" value="TreeGrafter"/>
</dbReference>
<dbReference type="Ensembl" id="ENSCCRT00000125747.1">
    <property type="protein sequence ID" value="ENSCCRP00000165938.1"/>
    <property type="gene ID" value="ENSCCRG00000059145.1"/>
</dbReference>
<comment type="subcellular location">
    <subcellularLocation>
        <location evidence="1">Membrane</location>
        <topology evidence="1">Multi-pass membrane protein</topology>
    </subcellularLocation>
</comment>
<evidence type="ECO:0000256" key="2">
    <source>
        <dbReference type="ARBA" id="ARBA00022692"/>
    </source>
</evidence>
<evidence type="ECO:0000256" key="6">
    <source>
        <dbReference type="ARBA" id="ARBA00023170"/>
    </source>
</evidence>
<keyword evidence="3 9" id="KW-1133">Transmembrane helix</keyword>
<protein>
    <recommendedName>
        <fullName evidence="10">G-protein coupled receptors family 1 profile domain-containing protein</fullName>
    </recommendedName>
</protein>
<dbReference type="Pfam" id="PF00001">
    <property type="entry name" value="7tm_1"/>
    <property type="match status" value="2"/>
</dbReference>
<evidence type="ECO:0000313" key="11">
    <source>
        <dbReference type="Ensembl" id="ENSCCRP00000165938.1"/>
    </source>
</evidence>
<dbReference type="GO" id="GO:0007200">
    <property type="term" value="P:phospholipase C-activating G protein-coupled receptor signaling pathway"/>
    <property type="evidence" value="ECO:0007669"/>
    <property type="project" value="TreeGrafter"/>
</dbReference>
<evidence type="ECO:0000313" key="12">
    <source>
        <dbReference type="Proteomes" id="UP001108240"/>
    </source>
</evidence>